<organism evidence="2 3">
    <name type="scientific">Corynebacterium spheniscorum</name>
    <dbReference type="NCBI Taxonomy" id="185761"/>
    <lineage>
        <taxon>Bacteria</taxon>
        <taxon>Bacillati</taxon>
        <taxon>Actinomycetota</taxon>
        <taxon>Actinomycetes</taxon>
        <taxon>Mycobacteriales</taxon>
        <taxon>Corynebacteriaceae</taxon>
        <taxon>Corynebacterium</taxon>
    </lineage>
</organism>
<accession>A0A1I2SHB8</accession>
<feature type="region of interest" description="Disordered" evidence="1">
    <location>
        <begin position="1"/>
        <end position="28"/>
    </location>
</feature>
<dbReference type="STRING" id="185761.SAMN05660282_01137"/>
<evidence type="ECO:0000313" key="3">
    <source>
        <dbReference type="Proteomes" id="UP000199065"/>
    </source>
</evidence>
<reference evidence="2 3" key="1">
    <citation type="submission" date="2016-10" db="EMBL/GenBank/DDBJ databases">
        <authorList>
            <person name="de Groot N.N."/>
        </authorList>
    </citation>
    <scope>NUCLEOTIDE SEQUENCE [LARGE SCALE GENOMIC DNA]</scope>
    <source>
        <strain>J11</strain>
        <strain evidence="3">PG 39</strain>
    </source>
</reference>
<evidence type="ECO:0008006" key="4">
    <source>
        <dbReference type="Google" id="ProtNLM"/>
    </source>
</evidence>
<dbReference type="Proteomes" id="UP000199065">
    <property type="component" value="Unassembled WGS sequence"/>
</dbReference>
<dbReference type="AlphaFoldDB" id="A0A1I2SHB8"/>
<protein>
    <recommendedName>
        <fullName evidence="4">ATP/GTP-binding protein</fullName>
    </recommendedName>
</protein>
<dbReference type="EMBL" id="FOPJ01000005">
    <property type="protein sequence ID" value="SFG52122.1"/>
    <property type="molecule type" value="Genomic_DNA"/>
</dbReference>
<gene>
    <name evidence="2" type="ORF">SAMN05660282_01137</name>
</gene>
<proteinExistence type="predicted"/>
<feature type="compositionally biased region" description="Basic residues" evidence="1">
    <location>
        <begin position="1"/>
        <end position="23"/>
    </location>
</feature>
<sequence length="112" mass="12792">MPRRNHHSGRRGMPKKGASKRARSAAVWEPRRLPDDGAAFLGTQVETGPSWDYGAPYLVRRMGASAAKKYYICPGCNQDIPPGIRHIVAWPRDSLRGSEDRRHWHTACWERR</sequence>
<evidence type="ECO:0000313" key="2">
    <source>
        <dbReference type="EMBL" id="SFG52122.1"/>
    </source>
</evidence>
<evidence type="ECO:0000256" key="1">
    <source>
        <dbReference type="SAM" id="MobiDB-lite"/>
    </source>
</evidence>
<name>A0A1I2SHB8_9CORY</name>
<keyword evidence="3" id="KW-1185">Reference proteome</keyword>